<dbReference type="GO" id="GO:0016787">
    <property type="term" value="F:hydrolase activity"/>
    <property type="evidence" value="ECO:0007669"/>
    <property type="project" value="UniProtKB-KW"/>
</dbReference>
<evidence type="ECO:0000256" key="5">
    <source>
        <dbReference type="ARBA" id="ARBA00035648"/>
    </source>
</evidence>
<feature type="domain" description="Endoribonuclease YicC-like C-terminal" evidence="7">
    <location>
        <begin position="173"/>
        <end position="292"/>
    </location>
</feature>
<sequence>MANSMTGFGRGEASGSGYQISIELKSVNHRFLEVMVRMPRNFSSFEERIRKTLQEKFQRGRIEVHVNVVETEERKRLVKVDNDLALSYDKTLKDLALALHTVYETDIYRLVNFPEVLSVVEPEIDLDALWETCAKALLKATDGFGQMRRSEGEKLTTDLLQRIDFLTEYLHTISERAPYVVTDHQERLQERLQTLLGEVELDGVRLANEVVYFADRASITEELVRFDSHLAQSREALRSSESVGRKLDFLVQEMNREINTIGSKANDLKIGQQVIRVKSELEKVREQIQNLE</sequence>
<name>A0A1M5UHD6_9FIRM</name>
<dbReference type="AlphaFoldDB" id="A0A1M5UHD6"/>
<keyword evidence="2" id="KW-0540">Nuclease</keyword>
<dbReference type="Pfam" id="PF08340">
    <property type="entry name" value="YicC-like_C"/>
    <property type="match status" value="1"/>
</dbReference>
<dbReference type="InterPro" id="IPR013527">
    <property type="entry name" value="YicC-like_N"/>
</dbReference>
<keyword evidence="3" id="KW-0255">Endonuclease</keyword>
<evidence type="ECO:0000313" key="9">
    <source>
        <dbReference type="Proteomes" id="UP000183954"/>
    </source>
</evidence>
<dbReference type="PANTHER" id="PTHR30636:SF3">
    <property type="entry name" value="UPF0701 PROTEIN YICC"/>
    <property type="match status" value="1"/>
</dbReference>
<dbReference type="OrthoDB" id="9771229at2"/>
<evidence type="ECO:0000313" key="8">
    <source>
        <dbReference type="EMBL" id="SHH62455.1"/>
    </source>
</evidence>
<evidence type="ECO:0000256" key="4">
    <source>
        <dbReference type="ARBA" id="ARBA00022801"/>
    </source>
</evidence>
<organism evidence="8 9">
    <name type="scientific">Desulfosporosinus lacus DSM 15449</name>
    <dbReference type="NCBI Taxonomy" id="1121420"/>
    <lineage>
        <taxon>Bacteria</taxon>
        <taxon>Bacillati</taxon>
        <taxon>Bacillota</taxon>
        <taxon>Clostridia</taxon>
        <taxon>Eubacteriales</taxon>
        <taxon>Desulfitobacteriaceae</taxon>
        <taxon>Desulfosporosinus</taxon>
    </lineage>
</organism>
<dbReference type="Pfam" id="PF03755">
    <property type="entry name" value="YicC-like_N"/>
    <property type="match status" value="1"/>
</dbReference>
<evidence type="ECO:0000259" key="6">
    <source>
        <dbReference type="Pfam" id="PF03755"/>
    </source>
</evidence>
<evidence type="ECO:0000259" key="7">
    <source>
        <dbReference type="Pfam" id="PF08340"/>
    </source>
</evidence>
<keyword evidence="9" id="KW-1185">Reference proteome</keyword>
<dbReference type="GO" id="GO:0004521">
    <property type="term" value="F:RNA endonuclease activity"/>
    <property type="evidence" value="ECO:0007669"/>
    <property type="project" value="InterPro"/>
</dbReference>
<protein>
    <submittedName>
        <fullName evidence="8">TIGR00255 family protein</fullName>
    </submittedName>
</protein>
<dbReference type="STRING" id="1121420.SAMN02746098_00959"/>
<feature type="domain" description="Endoribonuclease YicC-like N-terminal" evidence="6">
    <location>
        <begin position="3"/>
        <end position="156"/>
    </location>
</feature>
<proteinExistence type="inferred from homology"/>
<accession>A0A1M5UHD6</accession>
<evidence type="ECO:0000256" key="3">
    <source>
        <dbReference type="ARBA" id="ARBA00022759"/>
    </source>
</evidence>
<evidence type="ECO:0000256" key="1">
    <source>
        <dbReference type="ARBA" id="ARBA00001968"/>
    </source>
</evidence>
<dbReference type="InterPro" id="IPR005229">
    <property type="entry name" value="YicC/YloC-like"/>
</dbReference>
<dbReference type="Proteomes" id="UP000183954">
    <property type="component" value="Unassembled WGS sequence"/>
</dbReference>
<dbReference type="InterPro" id="IPR013551">
    <property type="entry name" value="YicC-like_C"/>
</dbReference>
<gene>
    <name evidence="8" type="ORF">SAMN02746098_00959</name>
</gene>
<dbReference type="EMBL" id="FQXJ01000004">
    <property type="protein sequence ID" value="SHH62455.1"/>
    <property type="molecule type" value="Genomic_DNA"/>
</dbReference>
<dbReference type="RefSeq" id="WP_073028292.1">
    <property type="nucleotide sequence ID" value="NZ_FQXJ01000004.1"/>
</dbReference>
<comment type="similarity">
    <text evidence="5">Belongs to the YicC/YloC family.</text>
</comment>
<comment type="cofactor">
    <cofactor evidence="1">
        <name>a divalent metal cation</name>
        <dbReference type="ChEBI" id="CHEBI:60240"/>
    </cofactor>
</comment>
<reference evidence="9" key="1">
    <citation type="submission" date="2016-11" db="EMBL/GenBank/DDBJ databases">
        <authorList>
            <person name="Varghese N."/>
            <person name="Submissions S."/>
        </authorList>
    </citation>
    <scope>NUCLEOTIDE SEQUENCE [LARGE SCALE GENOMIC DNA]</scope>
    <source>
        <strain evidence="9">DSM 15449</strain>
    </source>
</reference>
<dbReference type="NCBIfam" id="TIGR00255">
    <property type="entry name" value="YicC/YloC family endoribonuclease"/>
    <property type="match status" value="1"/>
</dbReference>
<evidence type="ECO:0000256" key="2">
    <source>
        <dbReference type="ARBA" id="ARBA00022722"/>
    </source>
</evidence>
<dbReference type="PANTHER" id="PTHR30636">
    <property type="entry name" value="UPF0701 PROTEIN YICC"/>
    <property type="match status" value="1"/>
</dbReference>
<keyword evidence="4" id="KW-0378">Hydrolase</keyword>